<dbReference type="InterPro" id="IPR001853">
    <property type="entry name" value="DSBA-like_thioredoxin_dom"/>
</dbReference>
<name>A0ABS0EWV8_9BURK</name>
<protein>
    <submittedName>
        <fullName evidence="2">DsbA family protein</fullName>
    </submittedName>
</protein>
<gene>
    <name evidence="2" type="ORF">IXC47_16765</name>
</gene>
<dbReference type="Gene3D" id="1.10.472.60">
    <property type="entry name" value="putative protein disulfide isomerase domain"/>
    <property type="match status" value="1"/>
</dbReference>
<evidence type="ECO:0000313" key="3">
    <source>
        <dbReference type="Proteomes" id="UP000657372"/>
    </source>
</evidence>
<sequence length="212" mass="23306">MAKLIYIADPMCSWCYGFGPELNTLLSGLPDTPLELIVGGLRAYNKEVMDEKLKATLLEHWKKVEQVSGLPFAKDGLSHEGFIYDTEPACRAVVAAGMLAPDTALDVFHAIQHGFYAENLDTTKGEVLADIAAAVFEKADIQIDAAEFLRTWASEEARNATEADFTQTKLWGVSGFPTLVLEKSGELYLVTSGYTKTETLVERLQELIDQPA</sequence>
<dbReference type="SUPFAM" id="SSF52833">
    <property type="entry name" value="Thioredoxin-like"/>
    <property type="match status" value="1"/>
</dbReference>
<dbReference type="Pfam" id="PF01323">
    <property type="entry name" value="DSBA"/>
    <property type="match status" value="1"/>
</dbReference>
<dbReference type="InterPro" id="IPR036249">
    <property type="entry name" value="Thioredoxin-like_sf"/>
</dbReference>
<dbReference type="CDD" id="cd03025">
    <property type="entry name" value="DsbA_FrnE_like"/>
    <property type="match status" value="1"/>
</dbReference>
<dbReference type="Gene3D" id="3.40.30.10">
    <property type="entry name" value="Glutaredoxin"/>
    <property type="match status" value="1"/>
</dbReference>
<dbReference type="EMBL" id="JADOEL010000017">
    <property type="protein sequence ID" value="MBF8179336.1"/>
    <property type="molecule type" value="Genomic_DNA"/>
</dbReference>
<dbReference type="RefSeq" id="WP_195876404.1">
    <property type="nucleotide sequence ID" value="NZ_JADOEL010000017.1"/>
</dbReference>
<evidence type="ECO:0000259" key="1">
    <source>
        <dbReference type="Pfam" id="PF01323"/>
    </source>
</evidence>
<reference evidence="2 3" key="1">
    <citation type="submission" date="2020-11" db="EMBL/GenBank/DDBJ databases">
        <title>WGS of Herminiimonas contaminans strain Marseille-Q4544 isolated from planarians Schmidtea mediterranea.</title>
        <authorList>
            <person name="Kangale L."/>
        </authorList>
    </citation>
    <scope>NUCLEOTIDE SEQUENCE [LARGE SCALE GENOMIC DNA]</scope>
    <source>
        <strain evidence="2 3">Marseille-Q4544</strain>
    </source>
</reference>
<proteinExistence type="predicted"/>
<organism evidence="2 3">
    <name type="scientific">Herminiimonas contaminans</name>
    <dbReference type="NCBI Taxonomy" id="1111140"/>
    <lineage>
        <taxon>Bacteria</taxon>
        <taxon>Pseudomonadati</taxon>
        <taxon>Pseudomonadota</taxon>
        <taxon>Betaproteobacteria</taxon>
        <taxon>Burkholderiales</taxon>
        <taxon>Oxalobacteraceae</taxon>
        <taxon>Herminiimonas</taxon>
    </lineage>
</organism>
<accession>A0ABS0EWV8</accession>
<dbReference type="PANTHER" id="PTHR13887">
    <property type="entry name" value="GLUTATHIONE S-TRANSFERASE KAPPA"/>
    <property type="match status" value="1"/>
</dbReference>
<keyword evidence="3" id="KW-1185">Reference proteome</keyword>
<dbReference type="Proteomes" id="UP000657372">
    <property type="component" value="Unassembled WGS sequence"/>
</dbReference>
<evidence type="ECO:0000313" key="2">
    <source>
        <dbReference type="EMBL" id="MBF8179336.1"/>
    </source>
</evidence>
<comment type="caution">
    <text evidence="2">The sequence shown here is derived from an EMBL/GenBank/DDBJ whole genome shotgun (WGS) entry which is preliminary data.</text>
</comment>
<feature type="domain" description="DSBA-like thioredoxin" evidence="1">
    <location>
        <begin position="9"/>
        <end position="205"/>
    </location>
</feature>
<dbReference type="PANTHER" id="PTHR13887:SF54">
    <property type="entry name" value="DSBA FAMILY PROTEIN"/>
    <property type="match status" value="1"/>
</dbReference>